<feature type="compositionally biased region" description="Polar residues" evidence="2">
    <location>
        <begin position="229"/>
        <end position="239"/>
    </location>
</feature>
<dbReference type="InterPro" id="IPR038765">
    <property type="entry name" value="Papain-like_cys_pep_sf"/>
</dbReference>
<gene>
    <name evidence="4" type="ORF">RHSIM_Rhsim06G0208800</name>
</gene>
<feature type="compositionally biased region" description="Basic residues" evidence="2">
    <location>
        <begin position="925"/>
        <end position="937"/>
    </location>
</feature>
<dbReference type="Pfam" id="PF10536">
    <property type="entry name" value="PMD"/>
    <property type="match status" value="1"/>
</dbReference>
<proteinExistence type="predicted"/>
<evidence type="ECO:0000256" key="2">
    <source>
        <dbReference type="SAM" id="MobiDB-lite"/>
    </source>
</evidence>
<evidence type="ECO:0000256" key="1">
    <source>
        <dbReference type="SAM" id="Coils"/>
    </source>
</evidence>
<feature type="region of interest" description="Disordered" evidence="2">
    <location>
        <begin position="221"/>
        <end position="244"/>
    </location>
</feature>
<dbReference type="PANTHER" id="PTHR34835:SF81">
    <property type="entry name" value="OS06G0475900 PROTEIN"/>
    <property type="match status" value="1"/>
</dbReference>
<dbReference type="Proteomes" id="UP000626092">
    <property type="component" value="Unassembled WGS sequence"/>
</dbReference>
<feature type="coiled-coil region" evidence="1">
    <location>
        <begin position="777"/>
        <end position="910"/>
    </location>
</feature>
<name>A0A834GQT6_RHOSS</name>
<dbReference type="EMBL" id="WJXA01000006">
    <property type="protein sequence ID" value="KAF7140163.1"/>
    <property type="molecule type" value="Genomic_DNA"/>
</dbReference>
<protein>
    <recommendedName>
        <fullName evidence="3">Aminotransferase-like plant mobile domain-containing protein</fullName>
    </recommendedName>
</protein>
<accession>A0A834GQT6</accession>
<evidence type="ECO:0000313" key="4">
    <source>
        <dbReference type="EMBL" id="KAF7140163.1"/>
    </source>
</evidence>
<feature type="region of interest" description="Disordered" evidence="2">
    <location>
        <begin position="920"/>
        <end position="941"/>
    </location>
</feature>
<organism evidence="4 5">
    <name type="scientific">Rhododendron simsii</name>
    <name type="common">Sims's rhododendron</name>
    <dbReference type="NCBI Taxonomy" id="118357"/>
    <lineage>
        <taxon>Eukaryota</taxon>
        <taxon>Viridiplantae</taxon>
        <taxon>Streptophyta</taxon>
        <taxon>Embryophyta</taxon>
        <taxon>Tracheophyta</taxon>
        <taxon>Spermatophyta</taxon>
        <taxon>Magnoliopsida</taxon>
        <taxon>eudicotyledons</taxon>
        <taxon>Gunneridae</taxon>
        <taxon>Pentapetalae</taxon>
        <taxon>asterids</taxon>
        <taxon>Ericales</taxon>
        <taxon>Ericaceae</taxon>
        <taxon>Ericoideae</taxon>
        <taxon>Rhodoreae</taxon>
        <taxon>Rhododendron</taxon>
    </lineage>
</organism>
<dbReference type="OrthoDB" id="1711078at2759"/>
<evidence type="ECO:0000259" key="3">
    <source>
        <dbReference type="Pfam" id="PF10536"/>
    </source>
</evidence>
<evidence type="ECO:0000313" key="5">
    <source>
        <dbReference type="Proteomes" id="UP000626092"/>
    </source>
</evidence>
<comment type="caution">
    <text evidence="4">The sequence shown here is derived from an EMBL/GenBank/DDBJ whole genome shotgun (WGS) entry which is preliminary data.</text>
</comment>
<keyword evidence="1" id="KW-0175">Coiled coil</keyword>
<dbReference type="AlphaFoldDB" id="A0A834GQT6"/>
<keyword evidence="5" id="KW-1185">Reference proteome</keyword>
<dbReference type="PANTHER" id="PTHR34835">
    <property type="entry name" value="OS07G0283600 PROTEIN-RELATED"/>
    <property type="match status" value="1"/>
</dbReference>
<feature type="domain" description="Aminotransferase-like plant mobile" evidence="3">
    <location>
        <begin position="395"/>
        <end position="584"/>
    </location>
</feature>
<dbReference type="InterPro" id="IPR019557">
    <property type="entry name" value="AminoTfrase-like_pln_mobile"/>
</dbReference>
<dbReference type="SUPFAM" id="SSF54001">
    <property type="entry name" value="Cysteine proteinases"/>
    <property type="match status" value="1"/>
</dbReference>
<reference evidence="4" key="1">
    <citation type="submission" date="2019-11" db="EMBL/GenBank/DDBJ databases">
        <authorList>
            <person name="Liu Y."/>
            <person name="Hou J."/>
            <person name="Li T.-Q."/>
            <person name="Guan C.-H."/>
            <person name="Wu X."/>
            <person name="Wu H.-Z."/>
            <person name="Ling F."/>
            <person name="Zhang R."/>
            <person name="Shi X.-G."/>
            <person name="Ren J.-P."/>
            <person name="Chen E.-F."/>
            <person name="Sun J.-M."/>
        </authorList>
    </citation>
    <scope>NUCLEOTIDE SEQUENCE</scope>
    <source>
        <strain evidence="4">Adult_tree_wgs_1</strain>
        <tissue evidence="4">Leaves</tissue>
    </source>
</reference>
<dbReference type="Gene3D" id="3.40.395.10">
    <property type="entry name" value="Adenoviral Proteinase, Chain A"/>
    <property type="match status" value="1"/>
</dbReference>
<sequence length="1192" mass="136688">MKLRANQTLGGEVAEAEIAEDDLGGVEEVEGTAVVAAEEQRLGLHVDVGGVGGERGDLVGEEDRRGVEVLAHAIPNHSSQLLYLFFPHSSGRTGRLGREGDSEIQKRVEKRTESEIQKRKIRKTIEKRIETTIEEDNQEKPIKGSTLVDCKHNRRRLRSDTSRIKREAIQEGKAIQNEDLRKTIENLIKRKPLVHCKHNDPVQNTVMCPYLKLARKDLHSNTKRPAEASDSQEYDSSLDTPGLIKTPTTQAHVYELRERRGTQQGTIVEAQANQPKLVPSITIQIPEKSRARGATQSQYELRARSEKQLAANIEEEGLISRSQPVKKRSRIEAEKESTQQRVSLNRSNLQGFIRLLKDTELSPNHIACFKKTPFWLLIESILDKKLVSEHCRKFDEVVVKVVKSYDERTKSFRLGDKKVKLKDNHVKLIFGICCGNEEMTERNISKGDTALAKRLCIKEPRLTTTTIKEKIKELKGSNKREHIEDVVRLFCLFLCVTLLFSTSGTTVNWSLVYYMEDLAKVKQYNWAGAVTDYLMKSIHKNHKELNELHGCSLLLMFWLCEQINLLQQKNADAVPRLLKWNISELRDVLRDFDQLSQLPADQVSTKLQETEKERKIYSNLGSEQEGGEIEALELEVEKVRMSVDGESSQQAEVYREERVEKGATQVKQAEIEKEQRSEVLLCGEQAENYGTQRGESARGECAGVGFMAEQGNGQGLDDFNTPSNPSFEVDSPRYKSTMVHDSIGLESQIDSGSTLVPNTYNEMSLDNICGTILDQSKKDAIAVIDELNKKIELLEKEKKGMENEMLKVQEEKEKALQHQKEEIEFLKWELEEKDLYISKLCKKNEVLEKLYKQYEEDVQHYETHELTQGYNVETERQVHQVTQKATFDTIKELREERDQLEGELINIKVHEVTQQARAEKVLEKSKKKSPPSKFKRVKERDDRKTNFDENYVYGKLKRKSPQIEFVDVDDFQETSLPIQVQNPKKKLKNLKKCNTEISKLIRTETWLAIEQLWKAGNLSAVIWSSEADMLHIEVEDIQNLLFEDATSNRCVDAYVNVLMKHHSDVVPKFDLNTPIPKSFIFSSFFLDTIRNRDKDKVKAMLGKVMRKSVGARFLLFPILVQFHWTLLVLDKDEGYWKFYNSIKRRSGKDEHCAATILLITSWNSTEDSVNCSCLSYFMVCLKGAFGFSFGAM</sequence>